<dbReference type="SMART" id="SM00477">
    <property type="entry name" value="NUC"/>
    <property type="match status" value="1"/>
</dbReference>
<gene>
    <name evidence="4" type="ORF">MGAL_10B022252</name>
</gene>
<dbReference type="InterPro" id="IPR044925">
    <property type="entry name" value="His-Me_finger_sf"/>
</dbReference>
<dbReference type="InterPro" id="IPR020821">
    <property type="entry name" value="ENPP1-3/EXOG-like_nuc-like"/>
</dbReference>
<keyword evidence="5" id="KW-1185">Reference proteome</keyword>
<sequence>MNIRNLFVICLYFGTSETEVVKSYNECWPHRFFYQGFPPTLLTYSKDIVIICQQFKNEPRYVTLYDTKNRIPLFSATQPTQADVLKTKSDKNGKPETRDQFFIEPNLADKGGKNMIEYQPENLNLNNPHDAKYGQKQALDVDYRVRDKHVYDRGHLNPQLFNNKDDNSKIATNALTNIAPQYKEFNQNTWKKLEEGIKKNLRENCIEVFPGARMFVVVGVEPSSNKFIPEKPKRARFPGSKKKQKIKTQSENTYGRINVPKSYWTAVCCDTSALPNIDNRRKGWSFAYEADNFEDKTKIKVVFHPVEKFLQHRYSSIFADYTNNGNNVQACQFNKENAVTIIQDMAKKISGHIFDTNTLLKNFYPNKV</sequence>
<accession>A0A8B6CXV9</accession>
<feature type="chain" id="PRO_5032274810" description="Endonuclease" evidence="1">
    <location>
        <begin position="19"/>
        <end position="368"/>
    </location>
</feature>
<evidence type="ECO:0000313" key="5">
    <source>
        <dbReference type="Proteomes" id="UP000596742"/>
    </source>
</evidence>
<dbReference type="InterPro" id="IPR044929">
    <property type="entry name" value="DNA/RNA_non-sp_Endonuclease_sf"/>
</dbReference>
<dbReference type="Gene3D" id="3.40.570.10">
    <property type="entry name" value="Extracellular Endonuclease, subunit A"/>
    <property type="match status" value="1"/>
</dbReference>
<evidence type="ECO:0000256" key="1">
    <source>
        <dbReference type="SAM" id="SignalP"/>
    </source>
</evidence>
<evidence type="ECO:0000259" key="2">
    <source>
        <dbReference type="SMART" id="SM00477"/>
    </source>
</evidence>
<organism evidence="4 5">
    <name type="scientific">Mytilus galloprovincialis</name>
    <name type="common">Mediterranean mussel</name>
    <dbReference type="NCBI Taxonomy" id="29158"/>
    <lineage>
        <taxon>Eukaryota</taxon>
        <taxon>Metazoa</taxon>
        <taxon>Spiralia</taxon>
        <taxon>Lophotrochozoa</taxon>
        <taxon>Mollusca</taxon>
        <taxon>Bivalvia</taxon>
        <taxon>Autobranchia</taxon>
        <taxon>Pteriomorphia</taxon>
        <taxon>Mytilida</taxon>
        <taxon>Mytiloidea</taxon>
        <taxon>Mytilidae</taxon>
        <taxon>Mytilinae</taxon>
        <taxon>Mytilus</taxon>
    </lineage>
</organism>
<dbReference type="OrthoDB" id="69221at2759"/>
<dbReference type="GO" id="GO:0046872">
    <property type="term" value="F:metal ion binding"/>
    <property type="evidence" value="ECO:0007669"/>
    <property type="project" value="InterPro"/>
</dbReference>
<dbReference type="GO" id="GO:0016787">
    <property type="term" value="F:hydrolase activity"/>
    <property type="evidence" value="ECO:0007669"/>
    <property type="project" value="InterPro"/>
</dbReference>
<proteinExistence type="predicted"/>
<dbReference type="PANTHER" id="PTHR21472">
    <property type="entry name" value="ENDONUCLEASE DOMAIN-CONTAINING 1 PROTEIN ENDOD1"/>
    <property type="match status" value="1"/>
</dbReference>
<protein>
    <recommendedName>
        <fullName evidence="6">Endonuclease</fullName>
    </recommendedName>
</protein>
<dbReference type="SMART" id="SM00892">
    <property type="entry name" value="Endonuclease_NS"/>
    <property type="match status" value="1"/>
</dbReference>
<evidence type="ECO:0000313" key="4">
    <source>
        <dbReference type="EMBL" id="VDI10578.1"/>
    </source>
</evidence>
<dbReference type="InterPro" id="IPR039015">
    <property type="entry name" value="ENDOD1"/>
</dbReference>
<feature type="domain" description="ENPP1-3/EXOG-like endonuclease/phosphodiesterase" evidence="2">
    <location>
        <begin position="58"/>
        <end position="308"/>
    </location>
</feature>
<dbReference type="AlphaFoldDB" id="A0A8B6CXV9"/>
<feature type="signal peptide" evidence="1">
    <location>
        <begin position="1"/>
        <end position="18"/>
    </location>
</feature>
<evidence type="ECO:0008006" key="6">
    <source>
        <dbReference type="Google" id="ProtNLM"/>
    </source>
</evidence>
<dbReference type="GO" id="GO:0003676">
    <property type="term" value="F:nucleic acid binding"/>
    <property type="evidence" value="ECO:0007669"/>
    <property type="project" value="InterPro"/>
</dbReference>
<dbReference type="PANTHER" id="PTHR21472:SF26">
    <property type="entry name" value="ENDONUCLEASE DOMAIN CONTAINING 1"/>
    <property type="match status" value="1"/>
</dbReference>
<dbReference type="Proteomes" id="UP000596742">
    <property type="component" value="Unassembled WGS sequence"/>
</dbReference>
<keyword evidence="1" id="KW-0732">Signal</keyword>
<reference evidence="4" key="1">
    <citation type="submission" date="2018-11" db="EMBL/GenBank/DDBJ databases">
        <authorList>
            <person name="Alioto T."/>
            <person name="Alioto T."/>
        </authorList>
    </citation>
    <scope>NUCLEOTIDE SEQUENCE</scope>
</reference>
<dbReference type="SUPFAM" id="SSF54060">
    <property type="entry name" value="His-Me finger endonucleases"/>
    <property type="match status" value="1"/>
</dbReference>
<name>A0A8B6CXV9_MYTGA</name>
<comment type="caution">
    <text evidence="4">The sequence shown here is derived from an EMBL/GenBank/DDBJ whole genome shotgun (WGS) entry which is preliminary data.</text>
</comment>
<dbReference type="InterPro" id="IPR001604">
    <property type="entry name" value="Endo_G_ENPP1-like_dom"/>
</dbReference>
<dbReference type="EMBL" id="UYJE01002413">
    <property type="protein sequence ID" value="VDI10578.1"/>
    <property type="molecule type" value="Genomic_DNA"/>
</dbReference>
<dbReference type="Pfam" id="PF01223">
    <property type="entry name" value="Endonuclease_NS"/>
    <property type="match status" value="1"/>
</dbReference>
<evidence type="ECO:0000259" key="3">
    <source>
        <dbReference type="SMART" id="SM00892"/>
    </source>
</evidence>
<feature type="domain" description="DNA/RNA non-specific endonuclease/pyrophosphatase/phosphodiesterase" evidence="3">
    <location>
        <begin position="57"/>
        <end position="328"/>
    </location>
</feature>